<dbReference type="Gene3D" id="2.30.40.10">
    <property type="entry name" value="Urease, subunit C, domain 1"/>
    <property type="match status" value="1"/>
</dbReference>
<organism evidence="2 3">
    <name type="scientific">Kaistia soli DSM 19436</name>
    <dbReference type="NCBI Taxonomy" id="1122133"/>
    <lineage>
        <taxon>Bacteria</taxon>
        <taxon>Pseudomonadati</taxon>
        <taxon>Pseudomonadota</taxon>
        <taxon>Alphaproteobacteria</taxon>
        <taxon>Hyphomicrobiales</taxon>
        <taxon>Kaistiaceae</taxon>
        <taxon>Kaistia</taxon>
    </lineage>
</organism>
<dbReference type="InterPro" id="IPR032466">
    <property type="entry name" value="Metal_Hydrolase"/>
</dbReference>
<dbReference type="Pfam" id="PF01979">
    <property type="entry name" value="Amidohydro_1"/>
    <property type="match status" value="1"/>
</dbReference>
<dbReference type="Gene3D" id="3.20.20.140">
    <property type="entry name" value="Metal-dependent hydrolases"/>
    <property type="match status" value="1"/>
</dbReference>
<protein>
    <submittedName>
        <fullName evidence="2">Enamidase</fullName>
    </submittedName>
</protein>
<dbReference type="AlphaFoldDB" id="A0A1M4XAW7"/>
<dbReference type="SUPFAM" id="SSF51338">
    <property type="entry name" value="Composite domain of metallo-dependent hydrolases"/>
    <property type="match status" value="1"/>
</dbReference>
<dbReference type="CDD" id="cd01292">
    <property type="entry name" value="metallo-dependent_hydrolases"/>
    <property type="match status" value="1"/>
</dbReference>
<dbReference type="RefSeq" id="WP_073051800.1">
    <property type="nucleotide sequence ID" value="NZ_FQUP01000001.1"/>
</dbReference>
<dbReference type="Proteomes" id="UP000184485">
    <property type="component" value="Unassembled WGS sequence"/>
</dbReference>
<dbReference type="InterPro" id="IPR051781">
    <property type="entry name" value="Metallo-dep_Hydrolase"/>
</dbReference>
<dbReference type="STRING" id="1122133.SAMN02745157_1205"/>
<dbReference type="OrthoDB" id="9765769at2"/>
<dbReference type="PANTHER" id="PTHR43135">
    <property type="entry name" value="ALPHA-D-RIBOSE 1-METHYLPHOSPHONATE 5-TRIPHOSPHATE DIPHOSPHATASE"/>
    <property type="match status" value="1"/>
</dbReference>
<dbReference type="PANTHER" id="PTHR43135:SF3">
    <property type="entry name" value="ALPHA-D-RIBOSE 1-METHYLPHOSPHONATE 5-TRIPHOSPHATE DIPHOSPHATASE"/>
    <property type="match status" value="1"/>
</dbReference>
<evidence type="ECO:0000313" key="3">
    <source>
        <dbReference type="Proteomes" id="UP000184485"/>
    </source>
</evidence>
<proteinExistence type="predicted"/>
<reference evidence="2 3" key="1">
    <citation type="submission" date="2016-11" db="EMBL/GenBank/DDBJ databases">
        <authorList>
            <person name="Jaros S."/>
            <person name="Januszkiewicz K."/>
            <person name="Wedrychowicz H."/>
        </authorList>
    </citation>
    <scope>NUCLEOTIDE SEQUENCE [LARGE SCALE GENOMIC DNA]</scope>
    <source>
        <strain evidence="2 3">DSM 19436</strain>
    </source>
</reference>
<dbReference type="GO" id="GO:0016810">
    <property type="term" value="F:hydrolase activity, acting on carbon-nitrogen (but not peptide) bonds"/>
    <property type="evidence" value="ECO:0007669"/>
    <property type="project" value="InterPro"/>
</dbReference>
<evidence type="ECO:0000259" key="1">
    <source>
        <dbReference type="Pfam" id="PF01979"/>
    </source>
</evidence>
<sequence>MSHDAPTESEGPTKLVIENIGLVLSGDLGRPILDADTIIAENGRITAFGRRADLDLEGATTRIDAHGSTLTPGLIDSHVHPVAGDWTPRQNQIGWIDSGLHGGVTTLISAGEVHTPGRPTDIVGLKALAIAAQRTFSAFSPSGVKVHAGAPVIEKGMIEEDFRELAAAGVTMLGEVGLGSVKDGETARQMVGWARKYGIISTIHTGGPSIPGSGLIDKDVVLAADTDVIGHVNGGPTALPDGDIVCLCEGCGRGLELVHNGNMRAALLALNTARELGQLDRIILGTDAPAGSGVQPLGIMRMVSMLSSLGNVAPEIAFCFATGNTARMRDLDCGLIEVGRAADFVLMDKPQHSAGATLLEAVRLGDIPGISMTVIDGVVRTQRSRNTPPAASMAKVVS</sequence>
<dbReference type="InterPro" id="IPR006680">
    <property type="entry name" value="Amidohydro-rel"/>
</dbReference>
<accession>A0A1M4XAW7</accession>
<evidence type="ECO:0000313" key="2">
    <source>
        <dbReference type="EMBL" id="SHE90688.1"/>
    </source>
</evidence>
<feature type="domain" description="Amidohydrolase-related" evidence="1">
    <location>
        <begin position="280"/>
        <end position="378"/>
    </location>
</feature>
<dbReference type="InterPro" id="IPR011059">
    <property type="entry name" value="Metal-dep_hydrolase_composite"/>
</dbReference>
<dbReference type="EMBL" id="FQUP01000001">
    <property type="protein sequence ID" value="SHE90688.1"/>
    <property type="molecule type" value="Genomic_DNA"/>
</dbReference>
<name>A0A1M4XAW7_9HYPH</name>
<keyword evidence="3" id="KW-1185">Reference proteome</keyword>
<dbReference type="SUPFAM" id="SSF51556">
    <property type="entry name" value="Metallo-dependent hydrolases"/>
    <property type="match status" value="1"/>
</dbReference>
<gene>
    <name evidence="2" type="ORF">SAMN02745157_1205</name>
</gene>